<organism evidence="2 3">
    <name type="scientific">Stackebrandtia endophytica</name>
    <dbReference type="NCBI Taxonomy" id="1496996"/>
    <lineage>
        <taxon>Bacteria</taxon>
        <taxon>Bacillati</taxon>
        <taxon>Actinomycetota</taxon>
        <taxon>Actinomycetes</taxon>
        <taxon>Glycomycetales</taxon>
        <taxon>Glycomycetaceae</taxon>
        <taxon>Stackebrandtia</taxon>
    </lineage>
</organism>
<evidence type="ECO:0000313" key="3">
    <source>
        <dbReference type="Proteomes" id="UP000317043"/>
    </source>
</evidence>
<dbReference type="OrthoDB" id="2082317at2"/>
<dbReference type="EMBL" id="VFOW01000001">
    <property type="protein sequence ID" value="TQL75197.1"/>
    <property type="molecule type" value="Genomic_DNA"/>
</dbReference>
<dbReference type="AlphaFoldDB" id="A0A543ARJ0"/>
<feature type="transmembrane region" description="Helical" evidence="1">
    <location>
        <begin position="117"/>
        <end position="139"/>
    </location>
</feature>
<feature type="transmembrane region" description="Helical" evidence="1">
    <location>
        <begin position="35"/>
        <end position="53"/>
    </location>
</feature>
<name>A0A543ARJ0_9ACTN</name>
<feature type="transmembrane region" description="Helical" evidence="1">
    <location>
        <begin position="6"/>
        <end position="23"/>
    </location>
</feature>
<sequence length="194" mass="21446">MLFAAIIACEVGFWVLLGAGLLARYRWRRRGLSTALLICVPLLDVVLLAVSVIDLRSGAEASLRHGLAAAYIAYSVMFGHQTIRWADRKYAHRFAGGPPPPKPPADGWPRVRVETTFWLRMVAAYGITWVVTGAMVWLVGDWSRTEGLVAFTAGLARVPLIAALWPVSWAVSVLRRRGRRSADEQSSEHDRIPG</sequence>
<protein>
    <recommendedName>
        <fullName evidence="4">Membrane protein YmcC</fullName>
    </recommendedName>
</protein>
<dbReference type="RefSeq" id="WP_142034885.1">
    <property type="nucleotide sequence ID" value="NZ_JBHTGS010000001.1"/>
</dbReference>
<evidence type="ECO:0000313" key="2">
    <source>
        <dbReference type="EMBL" id="TQL75197.1"/>
    </source>
</evidence>
<comment type="caution">
    <text evidence="2">The sequence shown here is derived from an EMBL/GenBank/DDBJ whole genome shotgun (WGS) entry which is preliminary data.</text>
</comment>
<accession>A0A543ARJ0</accession>
<reference evidence="2 3" key="1">
    <citation type="submission" date="2019-06" db="EMBL/GenBank/DDBJ databases">
        <title>Sequencing the genomes of 1000 actinobacteria strains.</title>
        <authorList>
            <person name="Klenk H.-P."/>
        </authorList>
    </citation>
    <scope>NUCLEOTIDE SEQUENCE [LARGE SCALE GENOMIC DNA]</scope>
    <source>
        <strain evidence="2 3">DSM 45928</strain>
    </source>
</reference>
<evidence type="ECO:0008006" key="4">
    <source>
        <dbReference type="Google" id="ProtNLM"/>
    </source>
</evidence>
<feature type="transmembrane region" description="Helical" evidence="1">
    <location>
        <begin position="151"/>
        <end position="171"/>
    </location>
</feature>
<dbReference type="InParanoid" id="A0A543ARJ0"/>
<proteinExistence type="predicted"/>
<feature type="transmembrane region" description="Helical" evidence="1">
    <location>
        <begin position="65"/>
        <end position="83"/>
    </location>
</feature>
<keyword evidence="3" id="KW-1185">Reference proteome</keyword>
<keyword evidence="1" id="KW-0472">Membrane</keyword>
<dbReference type="Proteomes" id="UP000317043">
    <property type="component" value="Unassembled WGS sequence"/>
</dbReference>
<evidence type="ECO:0000256" key="1">
    <source>
        <dbReference type="SAM" id="Phobius"/>
    </source>
</evidence>
<gene>
    <name evidence="2" type="ORF">FB566_0694</name>
</gene>
<keyword evidence="1" id="KW-0812">Transmembrane</keyword>
<keyword evidence="1" id="KW-1133">Transmembrane helix</keyword>